<gene>
    <name evidence="10" type="ORF">HLB09_11960</name>
</gene>
<dbReference type="Pfam" id="PF07885">
    <property type="entry name" value="Ion_trans_2"/>
    <property type="match status" value="1"/>
</dbReference>
<comment type="subcellular location">
    <subcellularLocation>
        <location evidence="1">Membrane</location>
        <topology evidence="1">Multi-pass membrane protein</topology>
    </subcellularLocation>
</comment>
<evidence type="ECO:0000256" key="3">
    <source>
        <dbReference type="ARBA" id="ARBA00022692"/>
    </source>
</evidence>
<evidence type="ECO:0000256" key="1">
    <source>
        <dbReference type="ARBA" id="ARBA00004141"/>
    </source>
</evidence>
<evidence type="ECO:0000313" key="10">
    <source>
        <dbReference type="EMBL" id="NNH23793.1"/>
    </source>
</evidence>
<dbReference type="GO" id="GO:0005249">
    <property type="term" value="F:voltage-gated potassium channel activity"/>
    <property type="evidence" value="ECO:0007669"/>
    <property type="project" value="InterPro"/>
</dbReference>
<keyword evidence="2" id="KW-0813">Transport</keyword>
<dbReference type="Gene3D" id="1.20.120.350">
    <property type="entry name" value="Voltage-gated potassium channels. Chain C"/>
    <property type="match status" value="1"/>
</dbReference>
<dbReference type="PRINTS" id="PR00169">
    <property type="entry name" value="KCHANNEL"/>
</dbReference>
<dbReference type="Gene3D" id="1.10.287.70">
    <property type="match status" value="1"/>
</dbReference>
<evidence type="ECO:0000256" key="7">
    <source>
        <dbReference type="ARBA" id="ARBA00023303"/>
    </source>
</evidence>
<reference evidence="10 11" key="1">
    <citation type="submission" date="2020-05" db="EMBL/GenBank/DDBJ databases">
        <title>MicrobeNet Type strains.</title>
        <authorList>
            <person name="Nicholson A.C."/>
        </authorList>
    </citation>
    <scope>NUCLEOTIDE SEQUENCE [LARGE SCALE GENOMIC DNA]</scope>
    <source>
        <strain evidence="10 11">JCM 14547</strain>
    </source>
</reference>
<dbReference type="Gene3D" id="1.20.5.110">
    <property type="match status" value="1"/>
</dbReference>
<evidence type="ECO:0000256" key="4">
    <source>
        <dbReference type="ARBA" id="ARBA00022989"/>
    </source>
</evidence>
<keyword evidence="6 8" id="KW-0472">Membrane</keyword>
<feature type="transmembrane region" description="Helical" evidence="8">
    <location>
        <begin position="19"/>
        <end position="37"/>
    </location>
</feature>
<feature type="transmembrane region" description="Helical" evidence="8">
    <location>
        <begin position="49"/>
        <end position="70"/>
    </location>
</feature>
<protein>
    <submittedName>
        <fullName evidence="10">Two pore domain potassium channel family protein</fullName>
    </submittedName>
</protein>
<comment type="caution">
    <text evidence="10">The sequence shown here is derived from an EMBL/GenBank/DDBJ whole genome shotgun (WGS) entry which is preliminary data.</text>
</comment>
<accession>A0A849BQY6</accession>
<evidence type="ECO:0000256" key="5">
    <source>
        <dbReference type="ARBA" id="ARBA00023065"/>
    </source>
</evidence>
<sequence>MAGLQDDARRRRWERRAEWPLTAAALLYLVAYAVPILEPGLAPAWATTAHVAGWLLWAVFAVDLAVRLVLSEDRWGFLRGHPLDVAVVVLPLLRPLRLLRLVTLLSVLNRHAADSLRGRVAVYVGGATVLVVVVAGLAVLDAERGAPGALIETYPDAVWWAVTTISTVGYGDLYPVTDGGRAVAVGLMVAGVALLGTVTASLASWLIDRVRDVEAEQQAATRGDVHALQAEVAALREELAARASSGLESAGPVAPGPERE</sequence>
<dbReference type="InterPro" id="IPR028325">
    <property type="entry name" value="VG_K_chnl"/>
</dbReference>
<keyword evidence="11" id="KW-1185">Reference proteome</keyword>
<name>A0A849BQY6_9ACTN</name>
<feature type="transmembrane region" description="Helical" evidence="8">
    <location>
        <begin position="182"/>
        <end position="207"/>
    </location>
</feature>
<proteinExistence type="predicted"/>
<dbReference type="PANTHER" id="PTHR11537">
    <property type="entry name" value="VOLTAGE-GATED POTASSIUM CHANNEL"/>
    <property type="match status" value="1"/>
</dbReference>
<organism evidence="10 11">
    <name type="scientific">Pseudokineococcus marinus</name>
    <dbReference type="NCBI Taxonomy" id="351215"/>
    <lineage>
        <taxon>Bacteria</taxon>
        <taxon>Bacillati</taxon>
        <taxon>Actinomycetota</taxon>
        <taxon>Actinomycetes</taxon>
        <taxon>Kineosporiales</taxon>
        <taxon>Kineosporiaceae</taxon>
        <taxon>Pseudokineococcus</taxon>
    </lineage>
</organism>
<dbReference type="InterPro" id="IPR027359">
    <property type="entry name" value="Volt_channel_dom_sf"/>
</dbReference>
<evidence type="ECO:0000259" key="9">
    <source>
        <dbReference type="Pfam" id="PF07885"/>
    </source>
</evidence>
<dbReference type="InterPro" id="IPR013099">
    <property type="entry name" value="K_chnl_dom"/>
</dbReference>
<evidence type="ECO:0000313" key="11">
    <source>
        <dbReference type="Proteomes" id="UP000555552"/>
    </source>
</evidence>
<dbReference type="RefSeq" id="WP_171203588.1">
    <property type="nucleotide sequence ID" value="NZ_BAAANP010000008.1"/>
</dbReference>
<dbReference type="GO" id="GO:0001508">
    <property type="term" value="P:action potential"/>
    <property type="evidence" value="ECO:0007669"/>
    <property type="project" value="TreeGrafter"/>
</dbReference>
<feature type="domain" description="Potassium channel" evidence="9">
    <location>
        <begin position="133"/>
        <end position="207"/>
    </location>
</feature>
<feature type="transmembrane region" description="Helical" evidence="8">
    <location>
        <begin position="120"/>
        <end position="140"/>
    </location>
</feature>
<dbReference type="AlphaFoldDB" id="A0A849BQY6"/>
<dbReference type="EMBL" id="JABEMA010000196">
    <property type="protein sequence ID" value="NNH23793.1"/>
    <property type="molecule type" value="Genomic_DNA"/>
</dbReference>
<evidence type="ECO:0000256" key="6">
    <source>
        <dbReference type="ARBA" id="ARBA00023136"/>
    </source>
</evidence>
<dbReference type="SUPFAM" id="SSF81324">
    <property type="entry name" value="Voltage-gated potassium channels"/>
    <property type="match status" value="1"/>
</dbReference>
<dbReference type="GO" id="GO:0008076">
    <property type="term" value="C:voltage-gated potassium channel complex"/>
    <property type="evidence" value="ECO:0007669"/>
    <property type="project" value="InterPro"/>
</dbReference>
<evidence type="ECO:0000256" key="2">
    <source>
        <dbReference type="ARBA" id="ARBA00022448"/>
    </source>
</evidence>
<keyword evidence="3 8" id="KW-0812">Transmembrane</keyword>
<keyword evidence="5" id="KW-0406">Ion transport</keyword>
<evidence type="ECO:0000256" key="8">
    <source>
        <dbReference type="SAM" id="Phobius"/>
    </source>
</evidence>
<keyword evidence="4 8" id="KW-1133">Transmembrane helix</keyword>
<dbReference type="PANTHER" id="PTHR11537:SF254">
    <property type="entry name" value="POTASSIUM VOLTAGE-GATED CHANNEL PROTEIN SHAB"/>
    <property type="match status" value="1"/>
</dbReference>
<dbReference type="Proteomes" id="UP000555552">
    <property type="component" value="Unassembled WGS sequence"/>
</dbReference>
<keyword evidence="7 10" id="KW-0407">Ion channel</keyword>